<sequence length="153" mass="17322">MSCGSILKEEQEKAEIPEMSMMQGHGESAPEMPQRIFTESELRQQLEEQRQRLAEEARRMVAEAGDPFPRGVPTQGMLRDWYARNFGKDVPPEPYPDSGSKGKSRADDDDDYCPRPPNGGREFNVGKPGEYDGSHNSLQTWLMQVEGYLNLKS</sequence>
<dbReference type="HOGENOM" id="CLU_1714038_0_0_1"/>
<evidence type="ECO:0000313" key="2">
    <source>
        <dbReference type="EMBL" id="KIO09001.1"/>
    </source>
</evidence>
<evidence type="ECO:0000256" key="1">
    <source>
        <dbReference type="SAM" id="MobiDB-lite"/>
    </source>
</evidence>
<feature type="compositionally biased region" description="Basic and acidic residues" evidence="1">
    <location>
        <begin position="7"/>
        <end position="16"/>
    </location>
</feature>
<gene>
    <name evidence="2" type="ORF">M404DRAFT_22226</name>
</gene>
<dbReference type="EMBL" id="KN831955">
    <property type="protein sequence ID" value="KIO09001.1"/>
    <property type="molecule type" value="Genomic_DNA"/>
</dbReference>
<name>A0A0C3PK47_PISTI</name>
<proteinExistence type="predicted"/>
<reference evidence="2 3" key="1">
    <citation type="submission" date="2014-04" db="EMBL/GenBank/DDBJ databases">
        <authorList>
            <consortium name="DOE Joint Genome Institute"/>
            <person name="Kuo A."/>
            <person name="Kohler A."/>
            <person name="Costa M.D."/>
            <person name="Nagy L.G."/>
            <person name="Floudas D."/>
            <person name="Copeland A."/>
            <person name="Barry K.W."/>
            <person name="Cichocki N."/>
            <person name="Veneault-Fourrey C."/>
            <person name="LaButti K."/>
            <person name="Lindquist E.A."/>
            <person name="Lipzen A."/>
            <person name="Lundell T."/>
            <person name="Morin E."/>
            <person name="Murat C."/>
            <person name="Sun H."/>
            <person name="Tunlid A."/>
            <person name="Henrissat B."/>
            <person name="Grigoriev I.V."/>
            <person name="Hibbett D.S."/>
            <person name="Martin F."/>
            <person name="Nordberg H.P."/>
            <person name="Cantor M.N."/>
            <person name="Hua S.X."/>
        </authorList>
    </citation>
    <scope>NUCLEOTIDE SEQUENCE [LARGE SCALE GENOMIC DNA]</scope>
    <source>
        <strain evidence="2 3">Marx 270</strain>
    </source>
</reference>
<feature type="region of interest" description="Disordered" evidence="1">
    <location>
        <begin position="1"/>
        <end position="42"/>
    </location>
</feature>
<keyword evidence="3" id="KW-1185">Reference proteome</keyword>
<protein>
    <submittedName>
        <fullName evidence="2">Uncharacterized protein</fullName>
    </submittedName>
</protein>
<dbReference type="InParanoid" id="A0A0C3PK47"/>
<evidence type="ECO:0000313" key="3">
    <source>
        <dbReference type="Proteomes" id="UP000054217"/>
    </source>
</evidence>
<reference evidence="3" key="2">
    <citation type="submission" date="2015-01" db="EMBL/GenBank/DDBJ databases">
        <title>Evolutionary Origins and Diversification of the Mycorrhizal Mutualists.</title>
        <authorList>
            <consortium name="DOE Joint Genome Institute"/>
            <consortium name="Mycorrhizal Genomics Consortium"/>
            <person name="Kohler A."/>
            <person name="Kuo A."/>
            <person name="Nagy L.G."/>
            <person name="Floudas D."/>
            <person name="Copeland A."/>
            <person name="Barry K.W."/>
            <person name="Cichocki N."/>
            <person name="Veneault-Fourrey C."/>
            <person name="LaButti K."/>
            <person name="Lindquist E.A."/>
            <person name="Lipzen A."/>
            <person name="Lundell T."/>
            <person name="Morin E."/>
            <person name="Murat C."/>
            <person name="Riley R."/>
            <person name="Ohm R."/>
            <person name="Sun H."/>
            <person name="Tunlid A."/>
            <person name="Henrissat B."/>
            <person name="Grigoriev I.V."/>
            <person name="Hibbett D.S."/>
            <person name="Martin F."/>
        </authorList>
    </citation>
    <scope>NUCLEOTIDE SEQUENCE [LARGE SCALE GENOMIC DNA]</scope>
    <source>
        <strain evidence="3">Marx 270</strain>
    </source>
</reference>
<feature type="region of interest" description="Disordered" evidence="1">
    <location>
        <begin position="83"/>
        <end position="135"/>
    </location>
</feature>
<dbReference type="Proteomes" id="UP000054217">
    <property type="component" value="Unassembled WGS sequence"/>
</dbReference>
<accession>A0A0C3PK47</accession>
<organism evidence="2 3">
    <name type="scientific">Pisolithus tinctorius Marx 270</name>
    <dbReference type="NCBI Taxonomy" id="870435"/>
    <lineage>
        <taxon>Eukaryota</taxon>
        <taxon>Fungi</taxon>
        <taxon>Dikarya</taxon>
        <taxon>Basidiomycota</taxon>
        <taxon>Agaricomycotina</taxon>
        <taxon>Agaricomycetes</taxon>
        <taxon>Agaricomycetidae</taxon>
        <taxon>Boletales</taxon>
        <taxon>Sclerodermatineae</taxon>
        <taxon>Pisolithaceae</taxon>
        <taxon>Pisolithus</taxon>
    </lineage>
</organism>
<dbReference type="AlphaFoldDB" id="A0A0C3PK47"/>